<feature type="compositionally biased region" description="Low complexity" evidence="1">
    <location>
        <begin position="123"/>
        <end position="137"/>
    </location>
</feature>
<accession>A0A010RG35</accession>
<dbReference type="EMBL" id="JARH01000559">
    <property type="protein sequence ID" value="EXF79281.1"/>
    <property type="molecule type" value="Genomic_DNA"/>
</dbReference>
<keyword evidence="3" id="KW-1185">Reference proteome</keyword>
<proteinExistence type="predicted"/>
<dbReference type="Proteomes" id="UP000020467">
    <property type="component" value="Unassembled WGS sequence"/>
</dbReference>
<dbReference type="eggNOG" id="ENOG502T3Z2">
    <property type="taxonomic scope" value="Eukaryota"/>
</dbReference>
<evidence type="ECO:0000256" key="1">
    <source>
        <dbReference type="SAM" id="MobiDB-lite"/>
    </source>
</evidence>
<protein>
    <submittedName>
        <fullName evidence="2">Uncharacterized protein</fullName>
    </submittedName>
</protein>
<sequence length="165" mass="17849">MRLEVRPAVQRTSILANTHDIMLSHPPMRATMDHQQVPRQNPPTILDRLTLLPLELQKHIIYDYLTVSTSPCILSLFVPDWAVCARPSDPVNEIYDLQRIDVYTKGSGGGSSGGSARDRRSTRTTAAAATKALRTAATGGGARQEVPGCDGLGSTGPRTERAESV</sequence>
<dbReference type="OrthoDB" id="5104994at2759"/>
<dbReference type="HOGENOM" id="CLU_1610618_0_0_1"/>
<gene>
    <name evidence="2" type="ORF">CFIO01_02016</name>
</gene>
<name>A0A010RG35_9PEZI</name>
<dbReference type="KEGG" id="cfj:CFIO01_02016"/>
<evidence type="ECO:0000313" key="3">
    <source>
        <dbReference type="Proteomes" id="UP000020467"/>
    </source>
</evidence>
<reference evidence="2 3" key="1">
    <citation type="submission" date="2014-02" db="EMBL/GenBank/DDBJ databases">
        <title>The genome sequence of Colletotrichum fioriniae PJ7.</title>
        <authorList>
            <person name="Baroncelli R."/>
            <person name="Thon M.R."/>
        </authorList>
    </citation>
    <scope>NUCLEOTIDE SEQUENCE [LARGE SCALE GENOMIC DNA]</scope>
    <source>
        <strain evidence="2 3">PJ7</strain>
    </source>
</reference>
<comment type="caution">
    <text evidence="2">The sequence shown here is derived from an EMBL/GenBank/DDBJ whole genome shotgun (WGS) entry which is preliminary data.</text>
</comment>
<dbReference type="AlphaFoldDB" id="A0A010RG35"/>
<feature type="region of interest" description="Disordered" evidence="1">
    <location>
        <begin position="106"/>
        <end position="165"/>
    </location>
</feature>
<organism evidence="2 3">
    <name type="scientific">Colletotrichum fioriniae PJ7</name>
    <dbReference type="NCBI Taxonomy" id="1445577"/>
    <lineage>
        <taxon>Eukaryota</taxon>
        <taxon>Fungi</taxon>
        <taxon>Dikarya</taxon>
        <taxon>Ascomycota</taxon>
        <taxon>Pezizomycotina</taxon>
        <taxon>Sordariomycetes</taxon>
        <taxon>Hypocreomycetidae</taxon>
        <taxon>Glomerellales</taxon>
        <taxon>Glomerellaceae</taxon>
        <taxon>Colletotrichum</taxon>
        <taxon>Colletotrichum acutatum species complex</taxon>
    </lineage>
</organism>
<evidence type="ECO:0000313" key="2">
    <source>
        <dbReference type="EMBL" id="EXF79281.1"/>
    </source>
</evidence>